<keyword evidence="2" id="KW-1185">Reference proteome</keyword>
<comment type="caution">
    <text evidence="1">The sequence shown here is derived from an EMBL/GenBank/DDBJ whole genome shotgun (WGS) entry which is preliminary data.</text>
</comment>
<dbReference type="AlphaFoldDB" id="A0AAV5LFB3"/>
<dbReference type="EMBL" id="BPVZ01000112">
    <property type="protein sequence ID" value="GKV35589.1"/>
    <property type="molecule type" value="Genomic_DNA"/>
</dbReference>
<organism evidence="1 2">
    <name type="scientific">Rubroshorea leprosula</name>
    <dbReference type="NCBI Taxonomy" id="152421"/>
    <lineage>
        <taxon>Eukaryota</taxon>
        <taxon>Viridiplantae</taxon>
        <taxon>Streptophyta</taxon>
        <taxon>Embryophyta</taxon>
        <taxon>Tracheophyta</taxon>
        <taxon>Spermatophyta</taxon>
        <taxon>Magnoliopsida</taxon>
        <taxon>eudicotyledons</taxon>
        <taxon>Gunneridae</taxon>
        <taxon>Pentapetalae</taxon>
        <taxon>rosids</taxon>
        <taxon>malvids</taxon>
        <taxon>Malvales</taxon>
        <taxon>Dipterocarpaceae</taxon>
        <taxon>Rubroshorea</taxon>
    </lineage>
</organism>
<reference evidence="1 2" key="1">
    <citation type="journal article" date="2021" name="Commun. Biol.">
        <title>The genome of Shorea leprosula (Dipterocarpaceae) highlights the ecological relevance of drought in aseasonal tropical rainforests.</title>
        <authorList>
            <person name="Ng K.K.S."/>
            <person name="Kobayashi M.J."/>
            <person name="Fawcett J.A."/>
            <person name="Hatakeyama M."/>
            <person name="Paape T."/>
            <person name="Ng C.H."/>
            <person name="Ang C.C."/>
            <person name="Tnah L.H."/>
            <person name="Lee C.T."/>
            <person name="Nishiyama T."/>
            <person name="Sese J."/>
            <person name="O'Brien M.J."/>
            <person name="Copetti D."/>
            <person name="Mohd Noor M.I."/>
            <person name="Ong R.C."/>
            <person name="Putra M."/>
            <person name="Sireger I.Z."/>
            <person name="Indrioko S."/>
            <person name="Kosugi Y."/>
            <person name="Izuno A."/>
            <person name="Isagi Y."/>
            <person name="Lee S.L."/>
            <person name="Shimizu K.K."/>
        </authorList>
    </citation>
    <scope>NUCLEOTIDE SEQUENCE [LARGE SCALE GENOMIC DNA]</scope>
    <source>
        <strain evidence="1">214</strain>
    </source>
</reference>
<gene>
    <name evidence="1" type="ORF">SLEP1_g43837</name>
</gene>
<evidence type="ECO:0000313" key="1">
    <source>
        <dbReference type="EMBL" id="GKV35589.1"/>
    </source>
</evidence>
<accession>A0AAV5LFB3</accession>
<proteinExistence type="predicted"/>
<sequence length="37" mass="4035">MLMSLGELGKKIYMNELSPDVSKDLNSGFPFSKGRSG</sequence>
<evidence type="ECO:0000313" key="2">
    <source>
        <dbReference type="Proteomes" id="UP001054252"/>
    </source>
</evidence>
<name>A0AAV5LFB3_9ROSI</name>
<protein>
    <submittedName>
        <fullName evidence="1">Uncharacterized protein</fullName>
    </submittedName>
</protein>
<dbReference type="Proteomes" id="UP001054252">
    <property type="component" value="Unassembled WGS sequence"/>
</dbReference>